<organism evidence="2 3">
    <name type="scientific">Stachybotrys chlorohalonatus (strain IBT 40285)</name>
    <dbReference type="NCBI Taxonomy" id="1283841"/>
    <lineage>
        <taxon>Eukaryota</taxon>
        <taxon>Fungi</taxon>
        <taxon>Dikarya</taxon>
        <taxon>Ascomycota</taxon>
        <taxon>Pezizomycotina</taxon>
        <taxon>Sordariomycetes</taxon>
        <taxon>Hypocreomycetidae</taxon>
        <taxon>Hypocreales</taxon>
        <taxon>Stachybotryaceae</taxon>
        <taxon>Stachybotrys</taxon>
    </lineage>
</organism>
<dbReference type="HOGENOM" id="CLU_2293536_0_0_1"/>
<accession>A0A084R0X5</accession>
<keyword evidence="3" id="KW-1185">Reference proteome</keyword>
<dbReference type="AlphaFoldDB" id="A0A084R0X5"/>
<reference evidence="2 3" key="1">
    <citation type="journal article" date="2014" name="BMC Genomics">
        <title>Comparative genome sequencing reveals chemotype-specific gene clusters in the toxigenic black mold Stachybotrys.</title>
        <authorList>
            <person name="Semeiks J."/>
            <person name="Borek D."/>
            <person name="Otwinowski Z."/>
            <person name="Grishin N.V."/>
        </authorList>
    </citation>
    <scope>NUCLEOTIDE SEQUENCE [LARGE SCALE GENOMIC DNA]</scope>
    <source>
        <strain evidence="2 3">IBT 40285</strain>
    </source>
</reference>
<evidence type="ECO:0000313" key="3">
    <source>
        <dbReference type="Proteomes" id="UP000028524"/>
    </source>
</evidence>
<evidence type="ECO:0000256" key="1">
    <source>
        <dbReference type="SAM" id="MobiDB-lite"/>
    </source>
</evidence>
<name>A0A084R0X5_STAC4</name>
<evidence type="ECO:0000313" key="2">
    <source>
        <dbReference type="EMBL" id="KFA69860.1"/>
    </source>
</evidence>
<sequence>MPRKAQTTLKILAMRYLNFQEARHNPDGGTAGSPRKLPSQREFAHQHGISEMSFRRGIKAIKRQGNEANAGAGGRPGLLDPAEEAALCDHIVTAWTAEIDR</sequence>
<feature type="region of interest" description="Disordered" evidence="1">
    <location>
        <begin position="22"/>
        <end position="42"/>
    </location>
</feature>
<dbReference type="Proteomes" id="UP000028524">
    <property type="component" value="Unassembled WGS sequence"/>
</dbReference>
<dbReference type="InParanoid" id="A0A084R0X5"/>
<dbReference type="EMBL" id="KL659351">
    <property type="protein sequence ID" value="KFA69860.1"/>
    <property type="molecule type" value="Genomic_DNA"/>
</dbReference>
<protein>
    <submittedName>
        <fullName evidence="2">Uncharacterized protein</fullName>
    </submittedName>
</protein>
<proteinExistence type="predicted"/>
<gene>
    <name evidence="2" type="ORF">S40285_10622</name>
</gene>